<feature type="domain" description="J" evidence="4">
    <location>
        <begin position="3"/>
        <end position="67"/>
    </location>
</feature>
<dbReference type="GO" id="GO:0006260">
    <property type="term" value="P:DNA replication"/>
    <property type="evidence" value="ECO:0007669"/>
    <property type="project" value="UniProtKB-KW"/>
</dbReference>
<evidence type="ECO:0000256" key="3">
    <source>
        <dbReference type="SAM" id="Phobius"/>
    </source>
</evidence>
<dbReference type="InterPro" id="IPR036869">
    <property type="entry name" value="J_dom_sf"/>
</dbReference>
<accession>A0A9D1JU20</accession>
<gene>
    <name evidence="5" type="ORF">IAA83_10215</name>
</gene>
<reference evidence="5" key="2">
    <citation type="journal article" date="2021" name="PeerJ">
        <title>Extensive microbial diversity within the chicken gut microbiome revealed by metagenomics and culture.</title>
        <authorList>
            <person name="Gilroy R."/>
            <person name="Ravi A."/>
            <person name="Getino M."/>
            <person name="Pursley I."/>
            <person name="Horton D.L."/>
            <person name="Alikhan N.F."/>
            <person name="Baker D."/>
            <person name="Gharbi K."/>
            <person name="Hall N."/>
            <person name="Watson M."/>
            <person name="Adriaenssens E.M."/>
            <person name="Foster-Nyarko E."/>
            <person name="Jarju S."/>
            <person name="Secka A."/>
            <person name="Antonio M."/>
            <person name="Oren A."/>
            <person name="Chaudhuri R.R."/>
            <person name="La Ragione R."/>
            <person name="Hildebrand F."/>
            <person name="Pallen M.J."/>
        </authorList>
    </citation>
    <scope>NUCLEOTIDE SEQUENCE</scope>
    <source>
        <strain evidence="5">ChiBcec16-1751</strain>
    </source>
</reference>
<organism evidence="5 6">
    <name type="scientific">Candidatus Avoscillospira avistercoris</name>
    <dbReference type="NCBI Taxonomy" id="2840707"/>
    <lineage>
        <taxon>Bacteria</taxon>
        <taxon>Bacillati</taxon>
        <taxon>Bacillota</taxon>
        <taxon>Clostridia</taxon>
        <taxon>Eubacteriales</taxon>
        <taxon>Oscillospiraceae</taxon>
        <taxon>Oscillospiraceae incertae sedis</taxon>
        <taxon>Candidatus Avoscillospira</taxon>
    </lineage>
</organism>
<feature type="transmembrane region" description="Helical" evidence="3">
    <location>
        <begin position="165"/>
        <end position="187"/>
    </location>
</feature>
<dbReference type="InterPro" id="IPR001623">
    <property type="entry name" value="DnaJ_domain"/>
</dbReference>
<keyword evidence="1" id="KW-0235">DNA replication</keyword>
<evidence type="ECO:0000256" key="2">
    <source>
        <dbReference type="SAM" id="MobiDB-lite"/>
    </source>
</evidence>
<reference evidence="5" key="1">
    <citation type="submission" date="2020-10" db="EMBL/GenBank/DDBJ databases">
        <authorList>
            <person name="Gilroy R."/>
        </authorList>
    </citation>
    <scope>NUCLEOTIDE SEQUENCE</scope>
    <source>
        <strain evidence="5">ChiBcec16-1751</strain>
    </source>
</reference>
<keyword evidence="3" id="KW-1133">Transmembrane helix</keyword>
<dbReference type="PROSITE" id="PS50076">
    <property type="entry name" value="DNAJ_2"/>
    <property type="match status" value="1"/>
</dbReference>
<sequence>MNSPWRELGLPGPSDTETIKRAYAQRIKEVHPEEDPEGFQALHRAYQMARRMATDRQPRRPSFQSPEVRPEPQETPAESEDLDFSALEDAEEEPPEEAESEDLDFSALEDTEEEEKEQTEDWDFEELLEEDEPEDRPPPEDLPHQAEEYETVWGRHRRKRRLDKVVLVLAVLILVLLVGPAVLPGMVERVQQNTYPKTILRQMEEDWGVELVSSPQNNKREELRYLYWLEDNPEICFQAIYRGGRDVEAGKLGYDTNYPNVRLFWRLREFAAQWPEYPLSFDVEQTDHEGEGASGGSPPSLFVFQMPMHGGEDFVQALGDELETISQESWYQKQMPEFQVYLVYRYSIIANYNSTTATEPCTGETLLLQYEEQSALALLHSILYYDGVVYEDFPDADGSEVIRSGEATFGDEEYWMMVCWDRDGSGRSIDYLLRKDLSALYCQPSLYMGYLSDLTPAETVTLEDGTPVTVYRLLK</sequence>
<comment type="caution">
    <text evidence="5">The sequence shown here is derived from an EMBL/GenBank/DDBJ whole genome shotgun (WGS) entry which is preliminary data.</text>
</comment>
<dbReference type="SUPFAM" id="SSF46565">
    <property type="entry name" value="Chaperone J-domain"/>
    <property type="match status" value="1"/>
</dbReference>
<dbReference type="CDD" id="cd06257">
    <property type="entry name" value="DnaJ"/>
    <property type="match status" value="1"/>
</dbReference>
<dbReference type="EMBL" id="DVJJ01000155">
    <property type="protein sequence ID" value="HIS65722.1"/>
    <property type="molecule type" value="Genomic_DNA"/>
</dbReference>
<dbReference type="AlphaFoldDB" id="A0A9D1JU20"/>
<dbReference type="Proteomes" id="UP000886741">
    <property type="component" value="Unassembled WGS sequence"/>
</dbReference>
<name>A0A9D1JU20_9FIRM</name>
<evidence type="ECO:0000259" key="4">
    <source>
        <dbReference type="PROSITE" id="PS50076"/>
    </source>
</evidence>
<keyword evidence="3" id="KW-0812">Transmembrane</keyword>
<feature type="compositionally biased region" description="Acidic residues" evidence="2">
    <location>
        <begin position="77"/>
        <end position="122"/>
    </location>
</feature>
<evidence type="ECO:0000313" key="5">
    <source>
        <dbReference type="EMBL" id="HIS65722.1"/>
    </source>
</evidence>
<evidence type="ECO:0000313" key="6">
    <source>
        <dbReference type="Proteomes" id="UP000886741"/>
    </source>
</evidence>
<evidence type="ECO:0000256" key="1">
    <source>
        <dbReference type="ARBA" id="ARBA00022705"/>
    </source>
</evidence>
<keyword evidence="3" id="KW-0472">Membrane</keyword>
<feature type="region of interest" description="Disordered" evidence="2">
    <location>
        <begin position="44"/>
        <end position="122"/>
    </location>
</feature>
<protein>
    <submittedName>
        <fullName evidence="5">J domain-containing protein</fullName>
    </submittedName>
</protein>
<proteinExistence type="predicted"/>